<dbReference type="InterPro" id="IPR017853">
    <property type="entry name" value="GH"/>
</dbReference>
<dbReference type="EMBL" id="RSDW01000001">
    <property type="protein sequence ID" value="RSL15758.1"/>
    <property type="molecule type" value="Genomic_DNA"/>
</dbReference>
<evidence type="ECO:0000256" key="2">
    <source>
        <dbReference type="ARBA" id="ARBA00005199"/>
    </source>
</evidence>
<dbReference type="CDD" id="cd11325">
    <property type="entry name" value="AmyAc_GTHase"/>
    <property type="match status" value="1"/>
</dbReference>
<comment type="pathway">
    <text evidence="2 14">Glycan biosynthesis; trehalose biosynthesis.</text>
</comment>
<dbReference type="GO" id="GO:0005992">
    <property type="term" value="P:trehalose biosynthetic process"/>
    <property type="evidence" value="ECO:0007669"/>
    <property type="project" value="UniProtKB-UniRule"/>
</dbReference>
<evidence type="ECO:0000313" key="19">
    <source>
        <dbReference type="EMBL" id="RSL15758.1"/>
    </source>
</evidence>
<dbReference type="CDD" id="cd02853">
    <property type="entry name" value="E_set_MTHase_like_N"/>
    <property type="match status" value="1"/>
</dbReference>
<protein>
    <recommendedName>
        <fullName evidence="5 13">Malto-oligosyltrehalose trehalohydrolase</fullName>
        <shortName evidence="14">MTHase</shortName>
        <ecNumber evidence="4 13">3.2.1.141</ecNumber>
    </recommendedName>
    <alternativeName>
        <fullName evidence="11 14">4-alpha-D-((1-&gt;4)-alpha-D-glucano)trehalose trehalohydrolase</fullName>
    </alternativeName>
    <alternativeName>
        <fullName evidence="10 14">Maltooligosyl trehalose trehalohydrolase</fullName>
    </alternativeName>
</protein>
<proteinExistence type="inferred from homology"/>
<comment type="subcellular location">
    <subcellularLocation>
        <location evidence="1 15">Cytoplasm</location>
    </subcellularLocation>
</comment>
<dbReference type="InterPro" id="IPR014756">
    <property type="entry name" value="Ig_E-set"/>
</dbReference>
<keyword evidence="9 14" id="KW-0326">Glycosidase</keyword>
<gene>
    <name evidence="19" type="ORF">EDE15_1260</name>
</gene>
<feature type="site" description="Transition state stabilizer" evidence="17">
    <location>
        <position position="380"/>
    </location>
</feature>
<dbReference type="InterPro" id="IPR044901">
    <property type="entry name" value="Trehalose_TreZ_E-set_sf"/>
</dbReference>
<evidence type="ECO:0000256" key="10">
    <source>
        <dbReference type="ARBA" id="ARBA00032057"/>
    </source>
</evidence>
<evidence type="ECO:0000256" key="4">
    <source>
        <dbReference type="ARBA" id="ARBA00012268"/>
    </source>
</evidence>
<dbReference type="Proteomes" id="UP000269669">
    <property type="component" value="Unassembled WGS sequence"/>
</dbReference>
<dbReference type="OrthoDB" id="9800174at2"/>
<evidence type="ECO:0000256" key="14">
    <source>
        <dbReference type="PIRNR" id="PIRNR006337"/>
    </source>
</evidence>
<feature type="domain" description="Glycosyl hydrolase family 13 catalytic" evidence="18">
    <location>
        <begin position="101"/>
        <end position="447"/>
    </location>
</feature>
<accession>A0A428MFU6</accession>
<evidence type="ECO:0000259" key="18">
    <source>
        <dbReference type="SMART" id="SM00642"/>
    </source>
</evidence>
<dbReference type="Pfam" id="PF11941">
    <property type="entry name" value="DUF3459"/>
    <property type="match status" value="1"/>
</dbReference>
<dbReference type="UniPathway" id="UPA00299"/>
<evidence type="ECO:0000256" key="6">
    <source>
        <dbReference type="ARBA" id="ARBA00022490"/>
    </source>
</evidence>
<dbReference type="InterPro" id="IPR022567">
    <property type="entry name" value="DUF3459"/>
</dbReference>
<dbReference type="SMART" id="SM00642">
    <property type="entry name" value="Aamy"/>
    <property type="match status" value="1"/>
</dbReference>
<dbReference type="Gene3D" id="2.60.40.10">
    <property type="entry name" value="Immunoglobulins"/>
    <property type="match status" value="1"/>
</dbReference>
<dbReference type="InterPro" id="IPR013783">
    <property type="entry name" value="Ig-like_fold"/>
</dbReference>
<dbReference type="PANTHER" id="PTHR43651">
    <property type="entry name" value="1,4-ALPHA-GLUCAN-BRANCHING ENZYME"/>
    <property type="match status" value="1"/>
</dbReference>
<keyword evidence="7 14" id="KW-0378">Hydrolase</keyword>
<name>A0A428MFU6_9BACT</name>
<feature type="binding site" evidence="16">
    <location>
        <begin position="245"/>
        <end position="250"/>
    </location>
    <ligand>
        <name>substrate</name>
    </ligand>
</feature>
<evidence type="ECO:0000256" key="7">
    <source>
        <dbReference type="ARBA" id="ARBA00022801"/>
    </source>
</evidence>
<evidence type="ECO:0000256" key="1">
    <source>
        <dbReference type="ARBA" id="ARBA00004496"/>
    </source>
</evidence>
<evidence type="ECO:0000256" key="3">
    <source>
        <dbReference type="ARBA" id="ARBA00008061"/>
    </source>
</evidence>
<evidence type="ECO:0000256" key="8">
    <source>
        <dbReference type="ARBA" id="ARBA00023277"/>
    </source>
</evidence>
<dbReference type="AlphaFoldDB" id="A0A428MFU6"/>
<comment type="catalytic activity">
    <reaction evidence="12 14">
        <text>hydrolysis of (1-&gt;4)-alpha-D-glucosidic linkage in 4-alpha-D-[(1-&gt;4)-alpha-D-glucanosyl]n trehalose to yield trehalose and (1-&gt;4)-alpha-D-glucan.</text>
        <dbReference type="EC" id="3.2.1.141"/>
    </reaction>
</comment>
<evidence type="ECO:0000256" key="9">
    <source>
        <dbReference type="ARBA" id="ARBA00023295"/>
    </source>
</evidence>
<dbReference type="PIRSF" id="PIRSF006337">
    <property type="entry name" value="Trehalose_TreZ"/>
    <property type="match status" value="1"/>
</dbReference>
<evidence type="ECO:0000256" key="16">
    <source>
        <dbReference type="PIRSR" id="PIRSR006337-2"/>
    </source>
</evidence>
<sequence>MHEFSVWAPWVSRVAVKVGEASYPMNGPNEQGWWKAGVESAGPGTDYAFLVEDDPTPYPDPRSAWQPHGVHGASRVYDQKAFAWQEEHWNAPPLSGAVIYEMHVGTFTQGGTFDSAIERLAHLVALGVTHLEIMPVAAFPGRHGWGYDGAAMYAVTEQYGGPDGLKRLVDACHREGLAVLLDVVYNHFGPVGNYTGKFGPYMTNRHHTPWGDAVNFEEAGSDEARRFFCDNALMWMRDYRIDGLRLDAVHEFVDRSAIHFMEQLTAEVEVLSSMLERRLVVIAESDLNDPRVVMPREAGGYGMDAQWNDDFHHALFTVLHVEDARKGYYEDFGSFERLAKSLTEIFVYDGVYSRYRKRTHGRPVRGLSAHRFIGFIQNHDQVGNRATGDRLEQVVGFERAKVAAGLMLTAPFLPMLFQGEEYAASTPFQYFADHDDPEMARAVSEGRRREFAAFGWDPAVIPDPEKVETFERSKLKWDEAGEGRHEEMMDWYRGLIRLRRSSISLNDGDPAHVKVEFDEEKRWLMMKRGLVKVICNLGDEPMTFGSLGGFRLVLASRDGVVVGGDSVMVPADGLAIVSAEKE</sequence>
<dbReference type="InterPro" id="IPR012768">
    <property type="entry name" value="Trehalose_TreZ"/>
</dbReference>
<dbReference type="SUPFAM" id="SSF81296">
    <property type="entry name" value="E set domains"/>
    <property type="match status" value="1"/>
</dbReference>
<feature type="binding site" evidence="16">
    <location>
        <begin position="309"/>
        <end position="313"/>
    </location>
    <ligand>
        <name>substrate</name>
    </ligand>
</feature>
<comment type="similarity">
    <text evidence="3 14">Belongs to the glycosyl hydrolase 13 family.</text>
</comment>
<keyword evidence="8" id="KW-0119">Carbohydrate metabolism</keyword>
<keyword evidence="6" id="KW-0963">Cytoplasm</keyword>
<keyword evidence="20" id="KW-1185">Reference proteome</keyword>
<dbReference type="SUPFAM" id="SSF51445">
    <property type="entry name" value="(Trans)glycosidases"/>
    <property type="match status" value="1"/>
</dbReference>
<dbReference type="Gene3D" id="1.10.10.760">
    <property type="entry name" value="E-set domains of sugar-utilizing enzymes"/>
    <property type="match status" value="1"/>
</dbReference>
<evidence type="ECO:0000256" key="5">
    <source>
        <dbReference type="ARBA" id="ARBA00015938"/>
    </source>
</evidence>
<dbReference type="PANTHER" id="PTHR43651:SF11">
    <property type="entry name" value="MALTO-OLIGOSYLTREHALOSE TREHALOHYDROLASE"/>
    <property type="match status" value="1"/>
</dbReference>
<organism evidence="19 20">
    <name type="scientific">Edaphobacter aggregans</name>
    <dbReference type="NCBI Taxonomy" id="570835"/>
    <lineage>
        <taxon>Bacteria</taxon>
        <taxon>Pseudomonadati</taxon>
        <taxon>Acidobacteriota</taxon>
        <taxon>Terriglobia</taxon>
        <taxon>Terriglobales</taxon>
        <taxon>Acidobacteriaceae</taxon>
        <taxon>Edaphobacter</taxon>
    </lineage>
</organism>
<dbReference type="NCBIfam" id="TIGR02402">
    <property type="entry name" value="trehalose_TreZ"/>
    <property type="match status" value="1"/>
</dbReference>
<evidence type="ECO:0000256" key="13">
    <source>
        <dbReference type="NCBIfam" id="TIGR02402"/>
    </source>
</evidence>
<dbReference type="InterPro" id="IPR006047">
    <property type="entry name" value="GH13_cat_dom"/>
</dbReference>
<dbReference type="RefSeq" id="WP_125484468.1">
    <property type="nucleotide sequence ID" value="NZ_RSDW01000001.1"/>
</dbReference>
<feature type="binding site" evidence="16">
    <location>
        <begin position="379"/>
        <end position="384"/>
    </location>
    <ligand>
        <name>substrate</name>
    </ligand>
</feature>
<dbReference type="GO" id="GO:0033942">
    <property type="term" value="F:4-alpha-D-(1-&gt;4)-alpha-D-glucanotrehalose trehalohydrolase activity"/>
    <property type="evidence" value="ECO:0007669"/>
    <property type="project" value="UniProtKB-EC"/>
</dbReference>
<evidence type="ECO:0000256" key="11">
    <source>
        <dbReference type="ARBA" id="ARBA00033284"/>
    </source>
</evidence>
<evidence type="ECO:0000256" key="12">
    <source>
        <dbReference type="ARBA" id="ARBA00034013"/>
    </source>
</evidence>
<comment type="caution">
    <text evidence="19">The sequence shown here is derived from an EMBL/GenBank/DDBJ whole genome shotgun (WGS) entry which is preliminary data.</text>
</comment>
<feature type="active site" description="Proton donor" evidence="15">
    <location>
        <position position="284"/>
    </location>
</feature>
<reference evidence="19 20" key="1">
    <citation type="submission" date="2018-12" db="EMBL/GenBank/DDBJ databases">
        <title>Sequencing of bacterial isolates from soil warming experiment in Harvard Forest, Massachusetts, USA.</title>
        <authorList>
            <person name="Deangelis K."/>
        </authorList>
    </citation>
    <scope>NUCLEOTIDE SEQUENCE [LARGE SCALE GENOMIC DNA]</scope>
    <source>
        <strain evidence="19 20">EB153</strain>
    </source>
</reference>
<dbReference type="EC" id="3.2.1.141" evidence="4 13"/>
<dbReference type="Pfam" id="PF00128">
    <property type="entry name" value="Alpha-amylase"/>
    <property type="match status" value="1"/>
</dbReference>
<dbReference type="GO" id="GO:0005737">
    <property type="term" value="C:cytoplasm"/>
    <property type="evidence" value="ECO:0007669"/>
    <property type="project" value="UniProtKB-SubCell"/>
</dbReference>
<evidence type="ECO:0000256" key="17">
    <source>
        <dbReference type="PIRSR" id="PIRSR006337-3"/>
    </source>
</evidence>
<evidence type="ECO:0000313" key="20">
    <source>
        <dbReference type="Proteomes" id="UP000269669"/>
    </source>
</evidence>
<feature type="active site" description="Nucleophile" evidence="15">
    <location>
        <position position="247"/>
    </location>
</feature>
<dbReference type="Gene3D" id="3.20.20.80">
    <property type="entry name" value="Glycosidases"/>
    <property type="match status" value="1"/>
</dbReference>
<evidence type="ECO:0000256" key="15">
    <source>
        <dbReference type="PIRSR" id="PIRSR006337-1"/>
    </source>
</evidence>